<reference evidence="1" key="1">
    <citation type="submission" date="2020-03" db="EMBL/GenBank/DDBJ databases">
        <title>A high-quality chromosome-level genome assembly of a woody plant with both climbing and erect habits, Rhamnella rubrinervis.</title>
        <authorList>
            <person name="Lu Z."/>
            <person name="Yang Y."/>
            <person name="Zhu X."/>
            <person name="Sun Y."/>
        </authorList>
    </citation>
    <scope>NUCLEOTIDE SEQUENCE</scope>
    <source>
        <strain evidence="1">BYM</strain>
        <tissue evidence="1">Leaf</tissue>
    </source>
</reference>
<proteinExistence type="predicted"/>
<evidence type="ECO:0000313" key="2">
    <source>
        <dbReference type="Proteomes" id="UP000796880"/>
    </source>
</evidence>
<dbReference type="Proteomes" id="UP000796880">
    <property type="component" value="Unassembled WGS sequence"/>
</dbReference>
<protein>
    <submittedName>
        <fullName evidence="1">Uncharacterized protein</fullName>
    </submittedName>
</protein>
<accession>A0A8K0DQI4</accession>
<keyword evidence="2" id="KW-1185">Reference proteome</keyword>
<sequence length="122" mass="13804">MRMTFSSATKVSHDLSEILSSEECNFLIRNKDFLKRYNDEQVKISTLLKKTVMGLYFASSSLPRSQSFTGDSWNSSKNVEDLETILKWSLYPLLKIVGLLTNLIGKCHGSWFHILGAKPDGV</sequence>
<comment type="caution">
    <text evidence="1">The sequence shown here is derived from an EMBL/GenBank/DDBJ whole genome shotgun (WGS) entry which is preliminary data.</text>
</comment>
<evidence type="ECO:0000313" key="1">
    <source>
        <dbReference type="EMBL" id="KAF3435365.1"/>
    </source>
</evidence>
<dbReference type="AlphaFoldDB" id="A0A8K0DQI4"/>
<organism evidence="1 2">
    <name type="scientific">Rhamnella rubrinervis</name>
    <dbReference type="NCBI Taxonomy" id="2594499"/>
    <lineage>
        <taxon>Eukaryota</taxon>
        <taxon>Viridiplantae</taxon>
        <taxon>Streptophyta</taxon>
        <taxon>Embryophyta</taxon>
        <taxon>Tracheophyta</taxon>
        <taxon>Spermatophyta</taxon>
        <taxon>Magnoliopsida</taxon>
        <taxon>eudicotyledons</taxon>
        <taxon>Gunneridae</taxon>
        <taxon>Pentapetalae</taxon>
        <taxon>rosids</taxon>
        <taxon>fabids</taxon>
        <taxon>Rosales</taxon>
        <taxon>Rhamnaceae</taxon>
        <taxon>rhamnoid group</taxon>
        <taxon>Rhamneae</taxon>
        <taxon>Rhamnella</taxon>
    </lineage>
</organism>
<name>A0A8K0DQI4_9ROSA</name>
<gene>
    <name evidence="1" type="ORF">FNV43_RR22454</name>
</gene>
<dbReference type="EMBL" id="VOIH02000010">
    <property type="protein sequence ID" value="KAF3435365.1"/>
    <property type="molecule type" value="Genomic_DNA"/>
</dbReference>